<accession>A0A7X0FRJ1</accession>
<sequence>MTRSATALAGPAVVVLLLSGCYQLLGGPGQLTITRVVGVDSGTQLWVYFEEPTCGAEFEDDVTQTDAAVTIDARRTNPYDGADCLKALEIELSEPLGSRTVIDAGTGEQVEVVPSPYGD</sequence>
<protein>
    <submittedName>
        <fullName evidence="1">Uncharacterized protein</fullName>
    </submittedName>
</protein>
<reference evidence="1 2" key="1">
    <citation type="submission" date="2020-08" db="EMBL/GenBank/DDBJ databases">
        <title>Sequencing the genomes of 1000 actinobacteria strains.</title>
        <authorList>
            <person name="Klenk H.-P."/>
        </authorList>
    </citation>
    <scope>NUCLEOTIDE SEQUENCE [LARGE SCALE GENOMIC DNA]</scope>
    <source>
        <strain evidence="1 2">DSM 12511</strain>
    </source>
</reference>
<dbReference type="Proteomes" id="UP000537775">
    <property type="component" value="Unassembled WGS sequence"/>
</dbReference>
<evidence type="ECO:0000313" key="1">
    <source>
        <dbReference type="EMBL" id="MBB6392364.1"/>
    </source>
</evidence>
<dbReference type="EMBL" id="JACHML010000001">
    <property type="protein sequence ID" value="MBB6392364.1"/>
    <property type="molecule type" value="Genomic_DNA"/>
</dbReference>
<dbReference type="RefSeq" id="WP_184751440.1">
    <property type="nucleotide sequence ID" value="NZ_BAAAJR010000013.1"/>
</dbReference>
<evidence type="ECO:0000313" key="2">
    <source>
        <dbReference type="Proteomes" id="UP000537775"/>
    </source>
</evidence>
<proteinExistence type="predicted"/>
<dbReference type="AlphaFoldDB" id="A0A7X0FRJ1"/>
<name>A0A7X0FRJ1_9MICO</name>
<comment type="caution">
    <text evidence="1">The sequence shown here is derived from an EMBL/GenBank/DDBJ whole genome shotgun (WGS) entry which is preliminary data.</text>
</comment>
<gene>
    <name evidence="1" type="ORF">HD594_002677</name>
</gene>
<keyword evidence="2" id="KW-1185">Reference proteome</keyword>
<dbReference type="PROSITE" id="PS51257">
    <property type="entry name" value="PROKAR_LIPOPROTEIN"/>
    <property type="match status" value="1"/>
</dbReference>
<organism evidence="1 2">
    <name type="scientific">Microbacterium thalassium</name>
    <dbReference type="NCBI Taxonomy" id="362649"/>
    <lineage>
        <taxon>Bacteria</taxon>
        <taxon>Bacillati</taxon>
        <taxon>Actinomycetota</taxon>
        <taxon>Actinomycetes</taxon>
        <taxon>Micrococcales</taxon>
        <taxon>Microbacteriaceae</taxon>
        <taxon>Microbacterium</taxon>
    </lineage>
</organism>